<dbReference type="AlphaFoldDB" id="B0C9H6"/>
<dbReference type="Proteomes" id="UP000000268">
    <property type="component" value="Chromosome"/>
</dbReference>
<evidence type="ECO:0000313" key="2">
    <source>
        <dbReference type="Proteomes" id="UP000000268"/>
    </source>
</evidence>
<sequence length="64" mass="7477">MVLLAVRLLKPLHLKQEVSLVAQNRLVKKILNLVVLVRLQQQKSLKLMSKQILCAHRYFCDLKL</sequence>
<dbReference type="EMBL" id="CP000828">
    <property type="protein sequence ID" value="ABW28989.1"/>
    <property type="molecule type" value="Genomic_DNA"/>
</dbReference>
<evidence type="ECO:0000313" key="1">
    <source>
        <dbReference type="EMBL" id="ABW28989.1"/>
    </source>
</evidence>
<organism evidence="1 2">
    <name type="scientific">Acaryochloris marina (strain MBIC 11017)</name>
    <dbReference type="NCBI Taxonomy" id="329726"/>
    <lineage>
        <taxon>Bacteria</taxon>
        <taxon>Bacillati</taxon>
        <taxon>Cyanobacteriota</taxon>
        <taxon>Cyanophyceae</taxon>
        <taxon>Acaryochloridales</taxon>
        <taxon>Acaryochloridaceae</taxon>
        <taxon>Acaryochloris</taxon>
    </lineage>
</organism>
<reference evidence="1 2" key="1">
    <citation type="journal article" date="2008" name="Proc. Natl. Acad. Sci. U.S.A.">
        <title>Niche adaptation and genome expansion in the chlorophyll d-producing cyanobacterium Acaryochloris marina.</title>
        <authorList>
            <person name="Swingley W.D."/>
            <person name="Chen M."/>
            <person name="Cheung P.C."/>
            <person name="Conrad A.L."/>
            <person name="Dejesa L.C."/>
            <person name="Hao J."/>
            <person name="Honchak B.M."/>
            <person name="Karbach L.E."/>
            <person name="Kurdoglu A."/>
            <person name="Lahiri S."/>
            <person name="Mastrian S.D."/>
            <person name="Miyashita H."/>
            <person name="Page L."/>
            <person name="Ramakrishna P."/>
            <person name="Satoh S."/>
            <person name="Sattley W.M."/>
            <person name="Shimada Y."/>
            <person name="Taylor H.L."/>
            <person name="Tomo T."/>
            <person name="Tsuchiya T."/>
            <person name="Wang Z.T."/>
            <person name="Raymond J."/>
            <person name="Mimuro M."/>
            <person name="Blankenship R.E."/>
            <person name="Touchman J.W."/>
        </authorList>
    </citation>
    <scope>NUCLEOTIDE SEQUENCE [LARGE SCALE GENOMIC DNA]</scope>
    <source>
        <strain evidence="2">MBIC 11017</strain>
    </source>
</reference>
<accession>B0C9H6</accession>
<proteinExistence type="predicted"/>
<gene>
    <name evidence="1" type="ordered locus">AM1_4006</name>
</gene>
<protein>
    <submittedName>
        <fullName evidence="1">Uncharacterized protein</fullName>
    </submittedName>
</protein>
<dbReference type="KEGG" id="amr:AM1_4006"/>
<dbReference type="HOGENOM" id="CLU_2857327_0_0_3"/>
<name>B0C9H6_ACAM1</name>
<keyword evidence="2" id="KW-1185">Reference proteome</keyword>